<gene>
    <name evidence="7" type="primary">yeaM3</name>
    <name evidence="7" type="ORF">PFLCHA0_c25860</name>
</gene>
<dbReference type="eggNOG" id="COG2207">
    <property type="taxonomic scope" value="Bacteria"/>
</dbReference>
<keyword evidence="4" id="KW-0010">Activator</keyword>
<dbReference type="InterPro" id="IPR018062">
    <property type="entry name" value="HTH_AraC-typ_CS"/>
</dbReference>
<dbReference type="KEGG" id="pprc:PFLCHA0_c25860"/>
<feature type="domain" description="HTH araC/xylS-type" evidence="6">
    <location>
        <begin position="163"/>
        <end position="260"/>
    </location>
</feature>
<dbReference type="InterPro" id="IPR020449">
    <property type="entry name" value="Tscrpt_reg_AraC-type_HTH"/>
</dbReference>
<dbReference type="Gene3D" id="1.10.10.60">
    <property type="entry name" value="Homeodomain-like"/>
    <property type="match status" value="1"/>
</dbReference>
<dbReference type="PANTHER" id="PTHR11019">
    <property type="entry name" value="HTH-TYPE TRANSCRIPTIONAL REGULATOR NIMR"/>
    <property type="match status" value="1"/>
</dbReference>
<evidence type="ECO:0000313" key="8">
    <source>
        <dbReference type="Proteomes" id="UP000013940"/>
    </source>
</evidence>
<accession>A0A2C9EL22</accession>
<evidence type="ECO:0000256" key="5">
    <source>
        <dbReference type="ARBA" id="ARBA00023163"/>
    </source>
</evidence>
<dbReference type="InterPro" id="IPR018060">
    <property type="entry name" value="HTH_AraC"/>
</dbReference>
<dbReference type="GeneID" id="57475577"/>
<dbReference type="SUPFAM" id="SSF51182">
    <property type="entry name" value="RmlC-like cupins"/>
    <property type="match status" value="1"/>
</dbReference>
<dbReference type="PROSITE" id="PS00041">
    <property type="entry name" value="HTH_ARAC_FAMILY_1"/>
    <property type="match status" value="1"/>
</dbReference>
<keyword evidence="1" id="KW-0678">Repressor</keyword>
<dbReference type="InterPro" id="IPR009057">
    <property type="entry name" value="Homeodomain-like_sf"/>
</dbReference>
<dbReference type="Gene3D" id="2.60.120.10">
    <property type="entry name" value="Jelly Rolls"/>
    <property type="match status" value="1"/>
</dbReference>
<evidence type="ECO:0000256" key="4">
    <source>
        <dbReference type="ARBA" id="ARBA00023159"/>
    </source>
</evidence>
<dbReference type="FunFam" id="1.10.10.60:FF:000132">
    <property type="entry name" value="AraC family transcriptional regulator"/>
    <property type="match status" value="1"/>
</dbReference>
<dbReference type="InterPro" id="IPR014710">
    <property type="entry name" value="RmlC-like_jellyroll"/>
</dbReference>
<dbReference type="GO" id="GO:0009893">
    <property type="term" value="P:positive regulation of metabolic process"/>
    <property type="evidence" value="ECO:0007669"/>
    <property type="project" value="UniProtKB-ARBA"/>
</dbReference>
<dbReference type="InterPro" id="IPR011051">
    <property type="entry name" value="RmlC_Cupin_sf"/>
</dbReference>
<keyword evidence="2" id="KW-0805">Transcription regulation</keyword>
<dbReference type="RefSeq" id="WP_015635259.1">
    <property type="nucleotide sequence ID" value="NC_021237.1"/>
</dbReference>
<reference evidence="8" key="1">
    <citation type="journal article" date="2014" name="Genome Announc.">
        <title>Full-genome sequence of the plant growth-promoting bacterium Pseudomonas protegens CHA0.</title>
        <authorList>
            <person name="Jousset A."/>
            <person name="Schuldes J."/>
            <person name="Keel C."/>
            <person name="Maurhofer M."/>
            <person name="Daniel R."/>
            <person name="Scheu S."/>
            <person name="Thuermer A."/>
        </authorList>
    </citation>
    <scope>NUCLEOTIDE SEQUENCE [LARGE SCALE GENOMIC DNA]</scope>
    <source>
        <strain evidence="8">DSM 19095 / LMG 27888 / CFBP 6595 / CHA0</strain>
    </source>
</reference>
<dbReference type="AlphaFoldDB" id="A0A2C9EL22"/>
<dbReference type="EMBL" id="CP003190">
    <property type="protein sequence ID" value="AGL84357.1"/>
    <property type="molecule type" value="Genomic_DNA"/>
</dbReference>
<evidence type="ECO:0000256" key="2">
    <source>
        <dbReference type="ARBA" id="ARBA00023015"/>
    </source>
</evidence>
<name>A0A2C9EL22_PSEPH</name>
<protein>
    <submittedName>
        <fullName evidence="7">HTH-type transcriptional regulator YeaM</fullName>
    </submittedName>
</protein>
<dbReference type="PANTHER" id="PTHR11019:SF190">
    <property type="entry name" value="ARAC-FAMILY REGULATORY PROTEIN"/>
    <property type="match status" value="1"/>
</dbReference>
<dbReference type="PRINTS" id="PR00032">
    <property type="entry name" value="HTHARAC"/>
</dbReference>
<evidence type="ECO:0000256" key="1">
    <source>
        <dbReference type="ARBA" id="ARBA00022491"/>
    </source>
</evidence>
<dbReference type="InterPro" id="IPR003313">
    <property type="entry name" value="AraC-bd"/>
</dbReference>
<dbReference type="Pfam" id="PF12833">
    <property type="entry name" value="HTH_18"/>
    <property type="match status" value="1"/>
</dbReference>
<keyword evidence="5" id="KW-0804">Transcription</keyword>
<proteinExistence type="predicted"/>
<dbReference type="SMART" id="SM00342">
    <property type="entry name" value="HTH_ARAC"/>
    <property type="match status" value="1"/>
</dbReference>
<dbReference type="Proteomes" id="UP000013940">
    <property type="component" value="Chromosome"/>
</dbReference>
<dbReference type="PROSITE" id="PS01124">
    <property type="entry name" value="HTH_ARAC_FAMILY_2"/>
    <property type="match status" value="1"/>
</dbReference>
<evidence type="ECO:0000313" key="7">
    <source>
        <dbReference type="EMBL" id="AGL84357.1"/>
    </source>
</evidence>
<keyword evidence="3" id="KW-0238">DNA-binding</keyword>
<evidence type="ECO:0000259" key="6">
    <source>
        <dbReference type="PROSITE" id="PS01124"/>
    </source>
</evidence>
<evidence type="ECO:0000256" key="3">
    <source>
        <dbReference type="ARBA" id="ARBA00023125"/>
    </source>
</evidence>
<sequence length="265" mass="29499">MNKAAQQLHLPPFSEALPAPIFFRAANLPAHATYPRHRHPWGEFVYAYSGVMEIELGDHHYLAPPQYGIWLPPNVEHMGFNRHEACHCSLYLAPELCAALPARHCALSLSPLVLALLDDLRQAPPGLPQSDEQQRLLQVLVDKLGHASCAGSYLPSSDDPLLGPVLRTLKANPGDPRSLPQLAHAANTSERTLMRRSQRELGMSLVEWRQRLKVVQALALLEQGRTVESIGLDLGYSSASAFISMFRRMMGTTPDEYRRQAMGRD</sequence>
<dbReference type="GO" id="GO:0043565">
    <property type="term" value="F:sequence-specific DNA binding"/>
    <property type="evidence" value="ECO:0007669"/>
    <property type="project" value="InterPro"/>
</dbReference>
<organism evidence="7 8">
    <name type="scientific">Pseudomonas protegens (strain DSM 19095 / LMG 27888 / CFBP 6595 / CHA0)</name>
    <dbReference type="NCBI Taxonomy" id="1124983"/>
    <lineage>
        <taxon>Bacteria</taxon>
        <taxon>Pseudomonadati</taxon>
        <taxon>Pseudomonadota</taxon>
        <taxon>Gammaproteobacteria</taxon>
        <taxon>Pseudomonadales</taxon>
        <taxon>Pseudomonadaceae</taxon>
        <taxon>Pseudomonas</taxon>
    </lineage>
</organism>
<dbReference type="GO" id="GO:0003700">
    <property type="term" value="F:DNA-binding transcription factor activity"/>
    <property type="evidence" value="ECO:0007669"/>
    <property type="project" value="InterPro"/>
</dbReference>
<dbReference type="CDD" id="cd06124">
    <property type="entry name" value="cupin_NimR-like_N"/>
    <property type="match status" value="1"/>
</dbReference>
<dbReference type="HOGENOM" id="CLU_000445_87_0_6"/>
<dbReference type="Pfam" id="PF02311">
    <property type="entry name" value="AraC_binding"/>
    <property type="match status" value="1"/>
</dbReference>
<dbReference type="SUPFAM" id="SSF46689">
    <property type="entry name" value="Homeodomain-like"/>
    <property type="match status" value="1"/>
</dbReference>